<proteinExistence type="predicted"/>
<keyword evidence="1" id="KW-0732">Signal</keyword>
<evidence type="ECO:0000313" key="2">
    <source>
        <dbReference type="EMBL" id="CAF1067781.1"/>
    </source>
</evidence>
<evidence type="ECO:0008006" key="6">
    <source>
        <dbReference type="Google" id="ProtNLM"/>
    </source>
</evidence>
<dbReference type="EMBL" id="CAJNOW010013863">
    <property type="protein sequence ID" value="CAF1625641.1"/>
    <property type="molecule type" value="Genomic_DNA"/>
</dbReference>
<evidence type="ECO:0000313" key="3">
    <source>
        <dbReference type="EMBL" id="CAF1625641.1"/>
    </source>
</evidence>
<dbReference type="UniPathway" id="UPA00988"/>
<dbReference type="Proteomes" id="UP000663855">
    <property type="component" value="Unassembled WGS sequence"/>
</dbReference>
<feature type="signal peptide" evidence="1">
    <location>
        <begin position="1"/>
        <end position="17"/>
    </location>
</feature>
<dbReference type="Proteomes" id="UP000663834">
    <property type="component" value="Unassembled WGS sequence"/>
</dbReference>
<dbReference type="EMBL" id="CAJNRE010002309">
    <property type="protein sequence ID" value="CAF1974171.1"/>
    <property type="molecule type" value="Genomic_DNA"/>
</dbReference>
<dbReference type="AlphaFoldDB" id="A0A814LSN7"/>
<accession>A0A814LSN7</accession>
<evidence type="ECO:0000313" key="5">
    <source>
        <dbReference type="Proteomes" id="UP000663855"/>
    </source>
</evidence>
<sequence>MNKIILILCFVVGTTQSFSIAGIGSMDSTIVMLCSAITTKPESANMFIDRLEKFLKEHQQQIQERFTNTYEYISKKENQNKLKAGGDSCTTFFDNLESPLLTDLQNNKGLLQFIQQMMEHHLKDLISMIQS</sequence>
<feature type="chain" id="PRO_5035601321" description="Secreted protein" evidence="1">
    <location>
        <begin position="18"/>
        <end position="131"/>
    </location>
</feature>
<organism evidence="2 5">
    <name type="scientific">Rotaria magnacalcarata</name>
    <dbReference type="NCBI Taxonomy" id="392030"/>
    <lineage>
        <taxon>Eukaryota</taxon>
        <taxon>Metazoa</taxon>
        <taxon>Spiralia</taxon>
        <taxon>Gnathifera</taxon>
        <taxon>Rotifera</taxon>
        <taxon>Eurotatoria</taxon>
        <taxon>Bdelloidea</taxon>
        <taxon>Philodinida</taxon>
        <taxon>Philodinidae</taxon>
        <taxon>Rotaria</taxon>
    </lineage>
</organism>
<dbReference type="OrthoDB" id="10000420at2759"/>
<protein>
    <recommendedName>
        <fullName evidence="6">Secreted protein</fullName>
    </recommendedName>
</protein>
<comment type="caution">
    <text evidence="2">The sequence shown here is derived from an EMBL/GenBank/DDBJ whole genome shotgun (WGS) entry which is preliminary data.</text>
</comment>
<evidence type="ECO:0000256" key="1">
    <source>
        <dbReference type="SAM" id="SignalP"/>
    </source>
</evidence>
<dbReference type="Proteomes" id="UP000663824">
    <property type="component" value="Unassembled WGS sequence"/>
</dbReference>
<dbReference type="EMBL" id="CAJNOV010001559">
    <property type="protein sequence ID" value="CAF1067781.1"/>
    <property type="molecule type" value="Genomic_DNA"/>
</dbReference>
<gene>
    <name evidence="2" type="ORF">CJN711_LOCUS5553</name>
    <name evidence="3" type="ORF">KQP761_LOCUS25313</name>
    <name evidence="4" type="ORF">MBJ925_LOCUS6959</name>
</gene>
<name>A0A814LSN7_9BILA</name>
<evidence type="ECO:0000313" key="4">
    <source>
        <dbReference type="EMBL" id="CAF1974171.1"/>
    </source>
</evidence>
<reference evidence="2" key="1">
    <citation type="submission" date="2021-02" db="EMBL/GenBank/DDBJ databases">
        <authorList>
            <person name="Nowell W R."/>
        </authorList>
    </citation>
    <scope>NUCLEOTIDE SEQUENCE</scope>
</reference>